<dbReference type="Proteomes" id="UP000298049">
    <property type="component" value="Chromosome"/>
</dbReference>
<dbReference type="AlphaFoldDB" id="A0A4P7XGJ0"/>
<sequence length="251" mass="26232">MELLIATLCFLGALVQATAGLGFGLVVAPLLLAVYEPVDAIQVAGALTLTIVALITPFIVKNILKPELGKLALGSLMGLVIGSICLQLVPIEAIRIAALVVLAYSLIRYVRTHLAATGYGASDTETERLGRGVCFGLVSGVMGATLAMPGPMALVFLREQRIAVAKVRATVFALMIGSYLGTLAISFSLHGISAVAYEGLLTYLPPTLGGVVAGSVLARFIPAFLFDVATTLLMLSTLVVLTTKILTTHFF</sequence>
<evidence type="ECO:0000256" key="3">
    <source>
        <dbReference type="ARBA" id="ARBA00022448"/>
    </source>
</evidence>
<name>A0A4P7XGJ0_9ALTE</name>
<dbReference type="EMBL" id="CP031093">
    <property type="protein sequence ID" value="QCF26119.1"/>
    <property type="molecule type" value="Genomic_DNA"/>
</dbReference>
<keyword evidence="7 8" id="KW-0472">Membrane</keyword>
<evidence type="ECO:0000256" key="2">
    <source>
        <dbReference type="ARBA" id="ARBA00009142"/>
    </source>
</evidence>
<keyword evidence="6 8" id="KW-1133">Transmembrane helix</keyword>
<comment type="subcellular location">
    <subcellularLocation>
        <location evidence="1 8">Cell membrane</location>
        <topology evidence="1 8">Multi-pass membrane protein</topology>
    </subcellularLocation>
</comment>
<evidence type="ECO:0000256" key="6">
    <source>
        <dbReference type="ARBA" id="ARBA00022989"/>
    </source>
</evidence>
<keyword evidence="10" id="KW-1185">Reference proteome</keyword>
<evidence type="ECO:0000256" key="7">
    <source>
        <dbReference type="ARBA" id="ARBA00023136"/>
    </source>
</evidence>
<accession>A0A4P7XGJ0</accession>
<organism evidence="9 10">
    <name type="scientific">Hydrocarboniclastica marina</name>
    <dbReference type="NCBI Taxonomy" id="2259620"/>
    <lineage>
        <taxon>Bacteria</taxon>
        <taxon>Pseudomonadati</taxon>
        <taxon>Pseudomonadota</taxon>
        <taxon>Gammaproteobacteria</taxon>
        <taxon>Alteromonadales</taxon>
        <taxon>Alteromonadaceae</taxon>
        <taxon>Hydrocarboniclastica</taxon>
    </lineage>
</organism>
<evidence type="ECO:0000313" key="10">
    <source>
        <dbReference type="Proteomes" id="UP000298049"/>
    </source>
</evidence>
<dbReference type="InterPro" id="IPR002781">
    <property type="entry name" value="TM_pro_TauE-like"/>
</dbReference>
<dbReference type="PANTHER" id="PTHR30269:SF37">
    <property type="entry name" value="MEMBRANE TRANSPORTER PROTEIN"/>
    <property type="match status" value="1"/>
</dbReference>
<evidence type="ECO:0000256" key="4">
    <source>
        <dbReference type="ARBA" id="ARBA00022475"/>
    </source>
</evidence>
<protein>
    <recommendedName>
        <fullName evidence="8">Probable membrane transporter protein</fullName>
    </recommendedName>
</protein>
<feature type="transmembrane region" description="Helical" evidence="8">
    <location>
        <begin position="135"/>
        <end position="157"/>
    </location>
</feature>
<feature type="transmembrane region" description="Helical" evidence="8">
    <location>
        <begin position="217"/>
        <end position="241"/>
    </location>
</feature>
<dbReference type="RefSeq" id="WP_136548841.1">
    <property type="nucleotide sequence ID" value="NZ_CP031093.1"/>
</dbReference>
<feature type="transmembrane region" description="Helical" evidence="8">
    <location>
        <begin position="43"/>
        <end position="64"/>
    </location>
</feature>
<evidence type="ECO:0000256" key="5">
    <source>
        <dbReference type="ARBA" id="ARBA00022692"/>
    </source>
</evidence>
<dbReference type="KEGG" id="hmi:soil367_09345"/>
<feature type="transmembrane region" description="Helical" evidence="8">
    <location>
        <begin position="169"/>
        <end position="197"/>
    </location>
</feature>
<dbReference type="InterPro" id="IPR052017">
    <property type="entry name" value="TSUP"/>
</dbReference>
<dbReference type="PANTHER" id="PTHR30269">
    <property type="entry name" value="TRANSMEMBRANE PROTEIN YFCA"/>
    <property type="match status" value="1"/>
</dbReference>
<dbReference type="GO" id="GO:0005886">
    <property type="term" value="C:plasma membrane"/>
    <property type="evidence" value="ECO:0007669"/>
    <property type="project" value="UniProtKB-SubCell"/>
</dbReference>
<evidence type="ECO:0000256" key="1">
    <source>
        <dbReference type="ARBA" id="ARBA00004651"/>
    </source>
</evidence>
<keyword evidence="4 8" id="KW-1003">Cell membrane</keyword>
<dbReference type="Pfam" id="PF01925">
    <property type="entry name" value="TauE"/>
    <property type="match status" value="1"/>
</dbReference>
<evidence type="ECO:0000313" key="9">
    <source>
        <dbReference type="EMBL" id="QCF26119.1"/>
    </source>
</evidence>
<proteinExistence type="inferred from homology"/>
<comment type="similarity">
    <text evidence="2 8">Belongs to the 4-toluene sulfonate uptake permease (TSUP) (TC 2.A.102) family.</text>
</comment>
<reference evidence="9 10" key="1">
    <citation type="submission" date="2018-07" db="EMBL/GenBank/DDBJ databases">
        <title>Marsedoiliclastica nanhaica gen. nov. sp. nov., a novel marine hydrocarbonoclastic bacterium isolated from an in-situ enriched hydrocarbon-degrading consortium in deep-sea sediment.</title>
        <authorList>
            <person name="Dong C."/>
            <person name="Ma T."/>
            <person name="Liu R."/>
            <person name="Shao Z."/>
        </authorList>
    </citation>
    <scope>NUCLEOTIDE SEQUENCE [LARGE SCALE GENOMIC DNA]</scope>
    <source>
        <strain evidence="10">soil36-7</strain>
    </source>
</reference>
<gene>
    <name evidence="9" type="ORF">soil367_09345</name>
</gene>
<feature type="transmembrane region" description="Helical" evidence="8">
    <location>
        <begin position="76"/>
        <end position="107"/>
    </location>
</feature>
<keyword evidence="5 8" id="KW-0812">Transmembrane</keyword>
<keyword evidence="3" id="KW-0813">Transport</keyword>
<dbReference type="OrthoDB" id="7843147at2"/>
<evidence type="ECO:0000256" key="8">
    <source>
        <dbReference type="RuleBase" id="RU363041"/>
    </source>
</evidence>